<reference evidence="3" key="1">
    <citation type="submission" date="2019-05" db="EMBL/GenBank/DDBJ databases">
        <authorList>
            <person name="Piombo E."/>
        </authorList>
    </citation>
    <scope>NUCLEOTIDE SEQUENCE</scope>
    <source>
        <strain evidence="3">C2S</strain>
    </source>
</reference>
<evidence type="ECO:0000313" key="4">
    <source>
        <dbReference type="Proteomes" id="UP000760494"/>
    </source>
</evidence>
<comment type="caution">
    <text evidence="3">The sequence shown here is derived from an EMBL/GenBank/DDBJ whole genome shotgun (WGS) entry which is preliminary data.</text>
</comment>
<protein>
    <submittedName>
        <fullName evidence="3">Uncharacterized protein</fullName>
    </submittedName>
</protein>
<organism evidence="3 4">
    <name type="scientific">Fusarium fujikuroi</name>
    <name type="common">Bakanae and foot rot disease fungus</name>
    <name type="synonym">Gibberella fujikuroi</name>
    <dbReference type="NCBI Taxonomy" id="5127"/>
    <lineage>
        <taxon>Eukaryota</taxon>
        <taxon>Fungi</taxon>
        <taxon>Dikarya</taxon>
        <taxon>Ascomycota</taxon>
        <taxon>Pezizomycotina</taxon>
        <taxon>Sordariomycetes</taxon>
        <taxon>Hypocreomycetidae</taxon>
        <taxon>Hypocreales</taxon>
        <taxon>Nectriaceae</taxon>
        <taxon>Fusarium</taxon>
        <taxon>Fusarium fujikuroi species complex</taxon>
    </lineage>
</organism>
<accession>A0A9Q9RHP2</accession>
<evidence type="ECO:0000313" key="3">
    <source>
        <dbReference type="EMBL" id="VTT64451.1"/>
    </source>
</evidence>
<proteinExistence type="predicted"/>
<gene>
    <name evidence="3" type="ORF">C2S_5452</name>
</gene>
<dbReference type="Gene3D" id="6.10.280.220">
    <property type="match status" value="1"/>
</dbReference>
<keyword evidence="1" id="KW-0175">Coiled coil</keyword>
<evidence type="ECO:0000256" key="2">
    <source>
        <dbReference type="SAM" id="MobiDB-lite"/>
    </source>
</evidence>
<dbReference type="AlphaFoldDB" id="A0A9Q9RHP2"/>
<name>A0A9Q9RHP2_FUSFU</name>
<dbReference type="Proteomes" id="UP000760494">
    <property type="component" value="Unassembled WGS sequence"/>
</dbReference>
<evidence type="ECO:0000256" key="1">
    <source>
        <dbReference type="SAM" id="Coils"/>
    </source>
</evidence>
<feature type="region of interest" description="Disordered" evidence="2">
    <location>
        <begin position="173"/>
        <end position="228"/>
    </location>
</feature>
<dbReference type="EMBL" id="CABFJX010000113">
    <property type="protein sequence ID" value="VTT64451.1"/>
    <property type="molecule type" value="Genomic_DNA"/>
</dbReference>
<sequence length="563" mass="62700">MSSSTSPCLDVDETAPAVIEWEHDGATHCFSKPDPKIDSIMLRIHLSGLCATIELRFPMNLKGVEGISNVAISIDPSSITSFDFAFASKAPGTVQEKFKCPVACLKFQTNKNVRLFVPTAAKEPLAPSRTQSGKVLDALRMLSAATSFSIYVDATKFSKAELQSISDAVKQTRFAPSHDKHPSANTETKVIDLSPDDDAPPAYDETGSPPPAPPINERKRRRISSPDEARDELAQIWAELKARNERDRLVHQELSALRQENSNLRTDLDQLRQQVTTFREDFSSLQRDVEQLQGQDKHSADVLEGYDTRLVELRDDLEDLDAKVDSIQEHRDENGVAQSFLDKVRSDVIHFLMFRTRRRFRPKSCQHPLMDCLCGAGQRRTHRRIFSHRCCYEHCDGIFLTLDGSVSDCENHWAPWQGLTWLNASMPLCCDTGNGAPGLEGSLAPHMDLTIVIILYTPTNPTQPALPHGLARVDAQTGRSLHPRVSVPIPATNNLVAIHILESDMTTARGGLKASSWATPSCQAVPSSITRTMPWLPNLMLQYDLLALHLVFLLQKIFSYGYP</sequence>
<feature type="coiled-coil region" evidence="1">
    <location>
        <begin position="254"/>
        <end position="330"/>
    </location>
</feature>